<evidence type="ECO:0000256" key="1">
    <source>
        <dbReference type="SAM" id="MobiDB-lite"/>
    </source>
</evidence>
<dbReference type="AlphaFoldDB" id="A0A8R7V7Q2"/>
<name>A0A8R7V7Q2_TRIUA</name>
<dbReference type="Proteomes" id="UP000015106">
    <property type="component" value="Chromosome 7"/>
</dbReference>
<protein>
    <submittedName>
        <fullName evidence="2">Uncharacterized protein</fullName>
    </submittedName>
</protein>
<feature type="region of interest" description="Disordered" evidence="1">
    <location>
        <begin position="1"/>
        <end position="21"/>
    </location>
</feature>
<reference evidence="3" key="1">
    <citation type="journal article" date="2013" name="Nature">
        <title>Draft genome of the wheat A-genome progenitor Triticum urartu.</title>
        <authorList>
            <person name="Ling H.Q."/>
            <person name="Zhao S."/>
            <person name="Liu D."/>
            <person name="Wang J."/>
            <person name="Sun H."/>
            <person name="Zhang C."/>
            <person name="Fan H."/>
            <person name="Li D."/>
            <person name="Dong L."/>
            <person name="Tao Y."/>
            <person name="Gao C."/>
            <person name="Wu H."/>
            <person name="Li Y."/>
            <person name="Cui Y."/>
            <person name="Guo X."/>
            <person name="Zheng S."/>
            <person name="Wang B."/>
            <person name="Yu K."/>
            <person name="Liang Q."/>
            <person name="Yang W."/>
            <person name="Lou X."/>
            <person name="Chen J."/>
            <person name="Feng M."/>
            <person name="Jian J."/>
            <person name="Zhang X."/>
            <person name="Luo G."/>
            <person name="Jiang Y."/>
            <person name="Liu J."/>
            <person name="Wang Z."/>
            <person name="Sha Y."/>
            <person name="Zhang B."/>
            <person name="Wu H."/>
            <person name="Tang D."/>
            <person name="Shen Q."/>
            <person name="Xue P."/>
            <person name="Zou S."/>
            <person name="Wang X."/>
            <person name="Liu X."/>
            <person name="Wang F."/>
            <person name="Yang Y."/>
            <person name="An X."/>
            <person name="Dong Z."/>
            <person name="Zhang K."/>
            <person name="Zhang X."/>
            <person name="Luo M.C."/>
            <person name="Dvorak J."/>
            <person name="Tong Y."/>
            <person name="Wang J."/>
            <person name="Yang H."/>
            <person name="Li Z."/>
            <person name="Wang D."/>
            <person name="Zhang A."/>
            <person name="Wang J."/>
        </authorList>
    </citation>
    <scope>NUCLEOTIDE SEQUENCE</scope>
    <source>
        <strain evidence="3">cv. G1812</strain>
    </source>
</reference>
<keyword evidence="3" id="KW-1185">Reference proteome</keyword>
<reference evidence="2" key="3">
    <citation type="submission" date="2022-06" db="UniProtKB">
        <authorList>
            <consortium name="EnsemblPlants"/>
        </authorList>
    </citation>
    <scope>IDENTIFICATION</scope>
</reference>
<dbReference type="EnsemblPlants" id="TuG1812G0700004998.01.T01">
    <property type="protein sequence ID" value="TuG1812G0700004998.01.T01.cds465710"/>
    <property type="gene ID" value="TuG1812G0700004998.01"/>
</dbReference>
<sequence>MAGGAAGRRDQDEPEAPLLLGRRREGAARAAVLHRVLQDYVPLLVDAVEQPQEVAAVVHPDQHPPEQQLPERRHVLRAAAGGVRGRGRAVEVRVSCGGRDHLAVRIRWSFHCPPPCAGLGSGDLHVRVVIRWGP</sequence>
<proteinExistence type="predicted"/>
<accession>A0A8R7V7Q2</accession>
<evidence type="ECO:0000313" key="2">
    <source>
        <dbReference type="EnsemblPlants" id="TuG1812G0700004998.01.T01.cds465710"/>
    </source>
</evidence>
<dbReference type="Gramene" id="TuG1812G0700004998.01.T01">
    <property type="protein sequence ID" value="TuG1812G0700004998.01.T01.cds465710"/>
    <property type="gene ID" value="TuG1812G0700004998.01"/>
</dbReference>
<reference evidence="2" key="2">
    <citation type="submission" date="2018-03" db="EMBL/GenBank/DDBJ databases">
        <title>The Triticum urartu genome reveals the dynamic nature of wheat genome evolution.</title>
        <authorList>
            <person name="Ling H."/>
            <person name="Ma B."/>
            <person name="Shi X."/>
            <person name="Liu H."/>
            <person name="Dong L."/>
            <person name="Sun H."/>
            <person name="Cao Y."/>
            <person name="Gao Q."/>
            <person name="Zheng S."/>
            <person name="Li Y."/>
            <person name="Yu Y."/>
            <person name="Du H."/>
            <person name="Qi M."/>
            <person name="Li Y."/>
            <person name="Yu H."/>
            <person name="Cui Y."/>
            <person name="Wang N."/>
            <person name="Chen C."/>
            <person name="Wu H."/>
            <person name="Zhao Y."/>
            <person name="Zhang J."/>
            <person name="Li Y."/>
            <person name="Zhou W."/>
            <person name="Zhang B."/>
            <person name="Hu W."/>
            <person name="Eijk M."/>
            <person name="Tang J."/>
            <person name="Witsenboer H."/>
            <person name="Zhao S."/>
            <person name="Li Z."/>
            <person name="Zhang A."/>
            <person name="Wang D."/>
            <person name="Liang C."/>
        </authorList>
    </citation>
    <scope>NUCLEOTIDE SEQUENCE [LARGE SCALE GENOMIC DNA]</scope>
    <source>
        <strain evidence="2">cv. G1812</strain>
    </source>
</reference>
<organism evidence="2 3">
    <name type="scientific">Triticum urartu</name>
    <name type="common">Red wild einkorn</name>
    <name type="synonym">Crithodium urartu</name>
    <dbReference type="NCBI Taxonomy" id="4572"/>
    <lineage>
        <taxon>Eukaryota</taxon>
        <taxon>Viridiplantae</taxon>
        <taxon>Streptophyta</taxon>
        <taxon>Embryophyta</taxon>
        <taxon>Tracheophyta</taxon>
        <taxon>Spermatophyta</taxon>
        <taxon>Magnoliopsida</taxon>
        <taxon>Liliopsida</taxon>
        <taxon>Poales</taxon>
        <taxon>Poaceae</taxon>
        <taxon>BOP clade</taxon>
        <taxon>Pooideae</taxon>
        <taxon>Triticodae</taxon>
        <taxon>Triticeae</taxon>
        <taxon>Triticinae</taxon>
        <taxon>Triticum</taxon>
    </lineage>
</organism>
<evidence type="ECO:0000313" key="3">
    <source>
        <dbReference type="Proteomes" id="UP000015106"/>
    </source>
</evidence>